<dbReference type="NCBIfam" id="TIGR01571">
    <property type="entry name" value="A_thal_Cys_rich"/>
    <property type="match status" value="1"/>
</dbReference>
<keyword evidence="4" id="KW-0804">Transcription</keyword>
<keyword evidence="5" id="KW-0539">Nucleus</keyword>
<dbReference type="PANTHER" id="PTHR47338">
    <property type="entry name" value="ZN(II)2CYS6 TRANSCRIPTION FACTOR (EUROFUNG)-RELATED"/>
    <property type="match status" value="1"/>
</dbReference>
<dbReference type="CDD" id="cd12148">
    <property type="entry name" value="fungal_TF_MHR"/>
    <property type="match status" value="1"/>
</dbReference>
<dbReference type="GO" id="GO:0005634">
    <property type="term" value="C:nucleus"/>
    <property type="evidence" value="ECO:0007669"/>
    <property type="project" value="UniProtKB-SubCell"/>
</dbReference>
<protein>
    <recommendedName>
        <fullName evidence="6">Xylanolytic transcriptional activator regulatory domain-containing protein</fullName>
    </recommendedName>
</protein>
<dbReference type="SMART" id="SM00906">
    <property type="entry name" value="Fungal_trans"/>
    <property type="match status" value="1"/>
</dbReference>
<dbReference type="Pfam" id="PF04749">
    <property type="entry name" value="PLAC8"/>
    <property type="match status" value="1"/>
</dbReference>
<dbReference type="EMBL" id="JAQIZZ010000003">
    <property type="protein sequence ID" value="KAJ5545652.1"/>
    <property type="molecule type" value="Genomic_DNA"/>
</dbReference>
<evidence type="ECO:0000256" key="2">
    <source>
        <dbReference type="ARBA" id="ARBA00022723"/>
    </source>
</evidence>
<dbReference type="Pfam" id="PF04082">
    <property type="entry name" value="Fungal_trans"/>
    <property type="match status" value="1"/>
</dbReference>
<dbReference type="InterPro" id="IPR050815">
    <property type="entry name" value="TF_fung"/>
</dbReference>
<dbReference type="Proteomes" id="UP001220324">
    <property type="component" value="Unassembled WGS sequence"/>
</dbReference>
<dbReference type="InterPro" id="IPR007219">
    <property type="entry name" value="XnlR_reg_dom"/>
</dbReference>
<keyword evidence="8" id="KW-1185">Reference proteome</keyword>
<evidence type="ECO:0000256" key="1">
    <source>
        <dbReference type="ARBA" id="ARBA00004123"/>
    </source>
</evidence>
<dbReference type="GO" id="GO:0008270">
    <property type="term" value="F:zinc ion binding"/>
    <property type="evidence" value="ECO:0007669"/>
    <property type="project" value="InterPro"/>
</dbReference>
<comment type="subcellular location">
    <subcellularLocation>
        <location evidence="1">Nucleus</location>
    </subcellularLocation>
</comment>
<gene>
    <name evidence="7" type="ORF">N7494_003237</name>
</gene>
<evidence type="ECO:0000256" key="5">
    <source>
        <dbReference type="ARBA" id="ARBA00023242"/>
    </source>
</evidence>
<evidence type="ECO:0000313" key="7">
    <source>
        <dbReference type="EMBL" id="KAJ5545652.1"/>
    </source>
</evidence>
<proteinExistence type="predicted"/>
<organism evidence="7 8">
    <name type="scientific">Penicillium frequentans</name>
    <dbReference type="NCBI Taxonomy" id="3151616"/>
    <lineage>
        <taxon>Eukaryota</taxon>
        <taxon>Fungi</taxon>
        <taxon>Dikarya</taxon>
        <taxon>Ascomycota</taxon>
        <taxon>Pezizomycotina</taxon>
        <taxon>Eurotiomycetes</taxon>
        <taxon>Eurotiomycetidae</taxon>
        <taxon>Eurotiales</taxon>
        <taxon>Aspergillaceae</taxon>
        <taxon>Penicillium</taxon>
    </lineage>
</organism>
<reference evidence="7 8" key="1">
    <citation type="journal article" date="2023" name="IMA Fungus">
        <title>Comparative genomic study of the Penicillium genus elucidates a diverse pangenome and 15 lateral gene transfer events.</title>
        <authorList>
            <person name="Petersen C."/>
            <person name="Sorensen T."/>
            <person name="Nielsen M.R."/>
            <person name="Sondergaard T.E."/>
            <person name="Sorensen J.L."/>
            <person name="Fitzpatrick D.A."/>
            <person name="Frisvad J.C."/>
            <person name="Nielsen K.L."/>
        </authorList>
    </citation>
    <scope>NUCLEOTIDE SEQUENCE [LARGE SCALE GENOMIC DNA]</scope>
    <source>
        <strain evidence="7 8">IBT 35679</strain>
    </source>
</reference>
<evidence type="ECO:0000259" key="6">
    <source>
        <dbReference type="SMART" id="SM00906"/>
    </source>
</evidence>
<dbReference type="InterPro" id="IPR006461">
    <property type="entry name" value="PLAC_motif_containing"/>
</dbReference>
<dbReference type="PANTHER" id="PTHR47338:SF20">
    <property type="entry name" value="ZN(II)2CYS6 TRANSCRIPTION FACTOR (EUROFUNG)"/>
    <property type="match status" value="1"/>
</dbReference>
<keyword evidence="2" id="KW-0479">Metal-binding</keyword>
<name>A0AAD6GG79_9EURO</name>
<evidence type="ECO:0000256" key="3">
    <source>
        <dbReference type="ARBA" id="ARBA00023015"/>
    </source>
</evidence>
<evidence type="ECO:0000256" key="4">
    <source>
        <dbReference type="ARBA" id="ARBA00023163"/>
    </source>
</evidence>
<sequence length="412" mass="46733">MPVIPAQYMQSNLSQPVNLMTNEETLLLACIKLLTLHHPGDHQSNRYYLAVKTSIVAFEVNGQLSFHLLQAQILVLIYEYGHAIYPSGYLTLGSCSRYLTALGIYGPKLPKASTEWTDFEAQRRLWWSIYVIERTMAISRPCEPLLLAEPDENDPLPSDDTSWIQQENSMSTESSKDWVIPMERQTSIQLTLLSPVTTRMGGFQLLVHATYLLSKAIQCASERQQGLQIPDERYVQLIRTVEALMAVLEIERQSAIVAVGMPRNILNRKTNRLLAMEAQKEALQDTNEWSSSFWDCFSPTKTCALAWCCPCALLGRTSSRLEDPALKEYSYMNGDCCIYAATHYCYLCWVPLMMKRREIRRHFGIGGSSCNDCILACACPCCLLMQQEKEVEAQYVRLQSGYQAPAGMEYPQ</sequence>
<dbReference type="GO" id="GO:0006351">
    <property type="term" value="P:DNA-templated transcription"/>
    <property type="evidence" value="ECO:0007669"/>
    <property type="project" value="InterPro"/>
</dbReference>
<dbReference type="GO" id="GO:0003677">
    <property type="term" value="F:DNA binding"/>
    <property type="evidence" value="ECO:0007669"/>
    <property type="project" value="InterPro"/>
</dbReference>
<dbReference type="GO" id="GO:0000981">
    <property type="term" value="F:DNA-binding transcription factor activity, RNA polymerase II-specific"/>
    <property type="evidence" value="ECO:0007669"/>
    <property type="project" value="InterPro"/>
</dbReference>
<dbReference type="AlphaFoldDB" id="A0AAD6GG79"/>
<evidence type="ECO:0000313" key="8">
    <source>
        <dbReference type="Proteomes" id="UP001220324"/>
    </source>
</evidence>
<accession>A0AAD6GG79</accession>
<feature type="domain" description="Xylanolytic transcriptional activator regulatory" evidence="6">
    <location>
        <begin position="88"/>
        <end position="163"/>
    </location>
</feature>
<keyword evidence="3" id="KW-0805">Transcription regulation</keyword>
<comment type="caution">
    <text evidence="7">The sequence shown here is derived from an EMBL/GenBank/DDBJ whole genome shotgun (WGS) entry which is preliminary data.</text>
</comment>